<gene>
    <name evidence="1" type="ORF">SAMN02745129_2189</name>
</gene>
<reference evidence="1 2" key="1">
    <citation type="submission" date="2016-11" db="EMBL/GenBank/DDBJ databases">
        <authorList>
            <person name="Jaros S."/>
            <person name="Januszkiewicz K."/>
            <person name="Wedrychowicz H."/>
        </authorList>
    </citation>
    <scope>NUCLEOTIDE SEQUENCE [LARGE SCALE GENOMIC DNA]</scope>
    <source>
        <strain evidence="1 2">DSM 16917</strain>
    </source>
</reference>
<keyword evidence="2" id="KW-1185">Reference proteome</keyword>
<dbReference type="STRING" id="299255.SAMN02745129_2189"/>
<dbReference type="RefSeq" id="WP_067656225.1">
    <property type="nucleotide sequence ID" value="NZ_FQXG01000003.1"/>
</dbReference>
<accession>A0A1M5TLC1</accession>
<proteinExistence type="predicted"/>
<sequence>MITIKAAPEMTAFAETITQLFCTQKPDSGPSNDPTPAAVQKDLQATTHMLQALSKIEDSPNEPVAQTICDAMCNLFHYYHHQSGLGTEYDLSKSNQNRARWFKESMEALVSEIKPEDEPIHHYARQCGQLARYLGQNNKALIRAAFADFVQEVTQPDG</sequence>
<dbReference type="AlphaFoldDB" id="A0A1M5TLC1"/>
<organism evidence="1 2">
    <name type="scientific">Ferrimonas marina</name>
    <dbReference type="NCBI Taxonomy" id="299255"/>
    <lineage>
        <taxon>Bacteria</taxon>
        <taxon>Pseudomonadati</taxon>
        <taxon>Pseudomonadota</taxon>
        <taxon>Gammaproteobacteria</taxon>
        <taxon>Alteromonadales</taxon>
        <taxon>Ferrimonadaceae</taxon>
        <taxon>Ferrimonas</taxon>
    </lineage>
</organism>
<dbReference type="EMBL" id="FQXG01000003">
    <property type="protein sequence ID" value="SHH51476.1"/>
    <property type="molecule type" value="Genomic_DNA"/>
</dbReference>
<evidence type="ECO:0000313" key="1">
    <source>
        <dbReference type="EMBL" id="SHH51476.1"/>
    </source>
</evidence>
<protein>
    <submittedName>
        <fullName evidence="1">Uncharacterized protein</fullName>
    </submittedName>
</protein>
<evidence type="ECO:0000313" key="2">
    <source>
        <dbReference type="Proteomes" id="UP000184268"/>
    </source>
</evidence>
<dbReference type="Proteomes" id="UP000184268">
    <property type="component" value="Unassembled WGS sequence"/>
</dbReference>
<name>A0A1M5TLC1_9GAMM</name>